<dbReference type="RefSeq" id="WP_170201371.1">
    <property type="nucleotide sequence ID" value="NZ_RJKE01000001.1"/>
</dbReference>
<dbReference type="AlphaFoldDB" id="A0A3N1CUU4"/>
<evidence type="ECO:0000313" key="3">
    <source>
        <dbReference type="Proteomes" id="UP000272400"/>
    </source>
</evidence>
<dbReference type="EMBL" id="RJKE01000001">
    <property type="protein sequence ID" value="ROO84994.1"/>
    <property type="molecule type" value="Genomic_DNA"/>
</dbReference>
<keyword evidence="1" id="KW-0732">Signal</keyword>
<feature type="signal peptide" evidence="1">
    <location>
        <begin position="1"/>
        <end position="25"/>
    </location>
</feature>
<reference evidence="2 3" key="1">
    <citation type="submission" date="2018-11" db="EMBL/GenBank/DDBJ databases">
        <title>Sequencing the genomes of 1000 actinobacteria strains.</title>
        <authorList>
            <person name="Klenk H.-P."/>
        </authorList>
    </citation>
    <scope>NUCLEOTIDE SEQUENCE [LARGE SCALE GENOMIC DNA]</scope>
    <source>
        <strain evidence="2 3">DSM 44254</strain>
    </source>
</reference>
<accession>A0A3N1CUU4</accession>
<keyword evidence="3" id="KW-1185">Reference proteome</keyword>
<evidence type="ECO:0000256" key="1">
    <source>
        <dbReference type="SAM" id="SignalP"/>
    </source>
</evidence>
<organism evidence="2 3">
    <name type="scientific">Actinocorallia herbida</name>
    <dbReference type="NCBI Taxonomy" id="58109"/>
    <lineage>
        <taxon>Bacteria</taxon>
        <taxon>Bacillati</taxon>
        <taxon>Actinomycetota</taxon>
        <taxon>Actinomycetes</taxon>
        <taxon>Streptosporangiales</taxon>
        <taxon>Thermomonosporaceae</taxon>
        <taxon>Actinocorallia</taxon>
    </lineage>
</organism>
<dbReference type="Proteomes" id="UP000272400">
    <property type="component" value="Unassembled WGS sequence"/>
</dbReference>
<protein>
    <submittedName>
        <fullName evidence="2">Uncharacterized protein</fullName>
    </submittedName>
</protein>
<comment type="caution">
    <text evidence="2">The sequence shown here is derived from an EMBL/GenBank/DDBJ whole genome shotgun (WGS) entry which is preliminary data.</text>
</comment>
<name>A0A3N1CUU4_9ACTN</name>
<sequence>MAVRGVVTMLVCSVTVLAGGPAAHADVLPLPDELKSMTDRIPFVGSLLSGSPLKG</sequence>
<proteinExistence type="predicted"/>
<gene>
    <name evidence="2" type="ORF">EDD29_2528</name>
</gene>
<evidence type="ECO:0000313" key="2">
    <source>
        <dbReference type="EMBL" id="ROO84994.1"/>
    </source>
</evidence>
<feature type="chain" id="PRO_5017985726" evidence="1">
    <location>
        <begin position="26"/>
        <end position="55"/>
    </location>
</feature>